<keyword evidence="1" id="KW-0540">Nuclease</keyword>
<dbReference type="EMBL" id="FNOM01000001">
    <property type="protein sequence ID" value="SDW12900.1"/>
    <property type="molecule type" value="Genomic_DNA"/>
</dbReference>
<evidence type="ECO:0000256" key="1">
    <source>
        <dbReference type="ARBA" id="ARBA00022722"/>
    </source>
</evidence>
<dbReference type="GO" id="GO:0005524">
    <property type="term" value="F:ATP binding"/>
    <property type="evidence" value="ECO:0007669"/>
    <property type="project" value="UniProtKB-UniRule"/>
</dbReference>
<evidence type="ECO:0000256" key="2">
    <source>
        <dbReference type="ARBA" id="ARBA00022741"/>
    </source>
</evidence>
<evidence type="ECO:0000256" key="16">
    <source>
        <dbReference type="SAM" id="MobiDB-lite"/>
    </source>
</evidence>
<keyword evidence="6" id="KW-0269">Exonuclease</keyword>
<reference evidence="19 20" key="1">
    <citation type="submission" date="2016-10" db="EMBL/GenBank/DDBJ databases">
        <authorList>
            <person name="de Groot N.N."/>
        </authorList>
    </citation>
    <scope>NUCLEOTIDE SEQUENCE [LARGE SCALE GENOMIC DNA]</scope>
    <source>
        <strain evidence="19 20">CGMCC 1.8894</strain>
    </source>
</reference>
<proteinExistence type="predicted"/>
<dbReference type="GO" id="GO:0043138">
    <property type="term" value="F:3'-5' DNA helicase activity"/>
    <property type="evidence" value="ECO:0007669"/>
    <property type="project" value="UniProtKB-EC"/>
</dbReference>
<dbReference type="PANTHER" id="PTHR11070">
    <property type="entry name" value="UVRD / RECB / PCRA DNA HELICASE FAMILY MEMBER"/>
    <property type="match status" value="1"/>
</dbReference>
<feature type="domain" description="UvrD-like helicase C-terminal" evidence="18">
    <location>
        <begin position="499"/>
        <end position="770"/>
    </location>
</feature>
<gene>
    <name evidence="19" type="ORF">SAMN04488238_101157</name>
</gene>
<dbReference type="Gene3D" id="1.10.486.10">
    <property type="entry name" value="PCRA, domain 4"/>
    <property type="match status" value="1"/>
</dbReference>
<feature type="binding site" evidence="15">
    <location>
        <begin position="22"/>
        <end position="29"/>
    </location>
    <ligand>
        <name>ATP</name>
        <dbReference type="ChEBI" id="CHEBI:30616"/>
    </ligand>
</feature>
<dbReference type="InterPro" id="IPR014017">
    <property type="entry name" value="DNA_helicase_UvrD-like_C"/>
</dbReference>
<dbReference type="OrthoDB" id="9810135at2"/>
<dbReference type="InterPro" id="IPR011604">
    <property type="entry name" value="PDDEXK-like_dom_sf"/>
</dbReference>
<dbReference type="Pfam" id="PF12705">
    <property type="entry name" value="PDDEXK_1"/>
    <property type="match status" value="1"/>
</dbReference>
<keyword evidence="10" id="KW-0413">Isomerase</keyword>
<organism evidence="19 20">
    <name type="scientific">Roseicitreum antarcticum</name>
    <dbReference type="NCBI Taxonomy" id="564137"/>
    <lineage>
        <taxon>Bacteria</taxon>
        <taxon>Pseudomonadati</taxon>
        <taxon>Pseudomonadota</taxon>
        <taxon>Alphaproteobacteria</taxon>
        <taxon>Rhodobacterales</taxon>
        <taxon>Paracoccaceae</taxon>
        <taxon>Roseicitreum</taxon>
    </lineage>
</organism>
<evidence type="ECO:0000256" key="8">
    <source>
        <dbReference type="ARBA" id="ARBA00023125"/>
    </source>
</evidence>
<dbReference type="NCBIfam" id="TIGR02784">
    <property type="entry name" value="addA_alphas"/>
    <property type="match status" value="1"/>
</dbReference>
<keyword evidence="4 15" id="KW-0378">Hydrolase</keyword>
<evidence type="ECO:0000256" key="7">
    <source>
        <dbReference type="ARBA" id="ARBA00022840"/>
    </source>
</evidence>
<protein>
    <recommendedName>
        <fullName evidence="12">DNA 3'-5' helicase</fullName>
        <ecNumber evidence="12">5.6.2.4</ecNumber>
    </recommendedName>
    <alternativeName>
        <fullName evidence="13">DNA 3'-5' helicase II</fullName>
    </alternativeName>
</protein>
<keyword evidence="3" id="KW-0227">DNA damage</keyword>
<keyword evidence="5 15" id="KW-0347">Helicase</keyword>
<evidence type="ECO:0000256" key="3">
    <source>
        <dbReference type="ARBA" id="ARBA00022763"/>
    </source>
</evidence>
<dbReference type="SUPFAM" id="SSF52540">
    <property type="entry name" value="P-loop containing nucleoside triphosphate hydrolases"/>
    <property type="match status" value="1"/>
</dbReference>
<dbReference type="PANTHER" id="PTHR11070:SF2">
    <property type="entry name" value="ATP-DEPENDENT DNA HELICASE SRS2"/>
    <property type="match status" value="1"/>
</dbReference>
<dbReference type="EC" id="5.6.2.4" evidence="12"/>
<evidence type="ECO:0000259" key="17">
    <source>
        <dbReference type="PROSITE" id="PS51198"/>
    </source>
</evidence>
<evidence type="ECO:0000256" key="10">
    <source>
        <dbReference type="ARBA" id="ARBA00023235"/>
    </source>
</evidence>
<evidence type="ECO:0000256" key="11">
    <source>
        <dbReference type="ARBA" id="ARBA00034617"/>
    </source>
</evidence>
<dbReference type="GO" id="GO:0003677">
    <property type="term" value="F:DNA binding"/>
    <property type="evidence" value="ECO:0007669"/>
    <property type="project" value="UniProtKB-KW"/>
</dbReference>
<dbReference type="PROSITE" id="PS51198">
    <property type="entry name" value="UVRD_HELICASE_ATP_BIND"/>
    <property type="match status" value="1"/>
</dbReference>
<keyword evidence="8" id="KW-0238">DNA-binding</keyword>
<dbReference type="InterPro" id="IPR038726">
    <property type="entry name" value="PDDEXK_AddAB-type"/>
</dbReference>
<dbReference type="RefSeq" id="WP_092884415.1">
    <property type="nucleotide sequence ID" value="NZ_CP061498.1"/>
</dbReference>
<dbReference type="GO" id="GO:0004527">
    <property type="term" value="F:exonuclease activity"/>
    <property type="evidence" value="ECO:0007669"/>
    <property type="project" value="UniProtKB-KW"/>
</dbReference>
<evidence type="ECO:0000259" key="18">
    <source>
        <dbReference type="PROSITE" id="PS51217"/>
    </source>
</evidence>
<dbReference type="InterPro" id="IPR000212">
    <property type="entry name" value="DNA_helicase_UvrD/REP"/>
</dbReference>
<evidence type="ECO:0000256" key="6">
    <source>
        <dbReference type="ARBA" id="ARBA00022839"/>
    </source>
</evidence>
<keyword evidence="9" id="KW-0234">DNA repair</keyword>
<dbReference type="Pfam" id="PF13361">
    <property type="entry name" value="UvrD_C"/>
    <property type="match status" value="1"/>
</dbReference>
<feature type="region of interest" description="Disordered" evidence="16">
    <location>
        <begin position="889"/>
        <end position="925"/>
    </location>
</feature>
<accession>A0A1H2R186</accession>
<dbReference type="InterPro" id="IPR027417">
    <property type="entry name" value="P-loop_NTPase"/>
</dbReference>
<dbReference type="PROSITE" id="PS51217">
    <property type="entry name" value="UVRD_HELICASE_CTER"/>
    <property type="match status" value="1"/>
</dbReference>
<feature type="compositionally biased region" description="Low complexity" evidence="16">
    <location>
        <begin position="906"/>
        <end position="924"/>
    </location>
</feature>
<dbReference type="SUPFAM" id="SSF52980">
    <property type="entry name" value="Restriction endonuclease-like"/>
    <property type="match status" value="1"/>
</dbReference>
<dbReference type="GO" id="GO:0033202">
    <property type="term" value="C:DNA helicase complex"/>
    <property type="evidence" value="ECO:0007669"/>
    <property type="project" value="TreeGrafter"/>
</dbReference>
<evidence type="ECO:0000256" key="15">
    <source>
        <dbReference type="PROSITE-ProRule" id="PRU00560"/>
    </source>
</evidence>
<comment type="catalytic activity">
    <reaction evidence="14">
        <text>ATP + H2O = ADP + phosphate + H(+)</text>
        <dbReference type="Rhea" id="RHEA:13065"/>
        <dbReference type="ChEBI" id="CHEBI:15377"/>
        <dbReference type="ChEBI" id="CHEBI:15378"/>
        <dbReference type="ChEBI" id="CHEBI:30616"/>
        <dbReference type="ChEBI" id="CHEBI:43474"/>
        <dbReference type="ChEBI" id="CHEBI:456216"/>
        <dbReference type="EC" id="5.6.2.4"/>
    </reaction>
</comment>
<dbReference type="InterPro" id="IPR014151">
    <property type="entry name" value="DNA_helicase_AddA"/>
</dbReference>
<keyword evidence="2 15" id="KW-0547">Nucleotide-binding</keyword>
<evidence type="ECO:0000256" key="13">
    <source>
        <dbReference type="ARBA" id="ARBA00034923"/>
    </source>
</evidence>
<name>A0A1H2R186_9RHOB</name>
<dbReference type="Gene3D" id="3.40.50.300">
    <property type="entry name" value="P-loop containing nucleotide triphosphate hydrolases"/>
    <property type="match status" value="4"/>
</dbReference>
<dbReference type="AlphaFoldDB" id="A0A1H2R186"/>
<keyword evidence="20" id="KW-1185">Reference proteome</keyword>
<feature type="domain" description="UvrD-like helicase ATP-binding" evidence="17">
    <location>
        <begin position="1"/>
        <end position="474"/>
    </location>
</feature>
<evidence type="ECO:0000256" key="12">
    <source>
        <dbReference type="ARBA" id="ARBA00034808"/>
    </source>
</evidence>
<dbReference type="GO" id="GO:0005829">
    <property type="term" value="C:cytosol"/>
    <property type="evidence" value="ECO:0007669"/>
    <property type="project" value="TreeGrafter"/>
</dbReference>
<evidence type="ECO:0000313" key="20">
    <source>
        <dbReference type="Proteomes" id="UP000198539"/>
    </source>
</evidence>
<evidence type="ECO:0000256" key="14">
    <source>
        <dbReference type="ARBA" id="ARBA00048988"/>
    </source>
</evidence>
<dbReference type="STRING" id="564137.SAMN04488238_101157"/>
<dbReference type="Pfam" id="PF00580">
    <property type="entry name" value="UvrD-helicase"/>
    <property type="match status" value="1"/>
</dbReference>
<dbReference type="InterPro" id="IPR014016">
    <property type="entry name" value="UvrD-like_ATP-bd"/>
</dbReference>
<dbReference type="GO" id="GO:0000725">
    <property type="term" value="P:recombinational repair"/>
    <property type="evidence" value="ECO:0007669"/>
    <property type="project" value="TreeGrafter"/>
</dbReference>
<evidence type="ECO:0000256" key="9">
    <source>
        <dbReference type="ARBA" id="ARBA00023204"/>
    </source>
</evidence>
<dbReference type="Gene3D" id="3.90.320.10">
    <property type="match status" value="1"/>
</dbReference>
<keyword evidence="7 15" id="KW-0067">ATP-binding</keyword>
<sequence>MNEASLRQIQAADPTASTWLSANAGSGKTRVLTDRVARLLLNGTSPQRVLCLTYTKAAASEMQNRLFARLGEWAMLGDAALSAALRDIGHDSDLTGDTLASARRLFARAIETPGGLKIQTIHSFCASLLRRFPLEAGVTPQFTEMDDRTAKRLRADVLEGLTLSHGDVVEGLLRHFTGDSLDELMQGIAKHRDVFAPPLDRNAAMARFGLDPDASAVTLLAQVFLGGEHTLIAQLLPIFRAGTTTDVKAADKLAKLSLTSPELADLTALEGLLLFGATAKAGPFAAKLDSFPTNATRAALGDLMHPLQELMRRVECARPVRLSLAAAAKTAALHRFAGVFLPALEARKTQRGWLDFDDLILRARDLLTDPSVAQWVLFKLDGGVDHILVDEAQDTSPQQWRVIELLTQEFTVGDSARSDDRTIFVVGDKKQSIYSFQGADLGMFETMRTDFAARLDAVGVGLNRTELLHSFRSSDAVLRVVDHCFADHRGTGLGGDVKHIAFQHALPGRVDIWPVVGKTADPEDGAWFNPVDLVGDEHHTSQLARRIAEHIRRLIDTGTCVPQKDGPRAVHEGDFLILLRRRSQLFHEIIRACKVEGLEIAGADVLRLGGEMAVRDLTALLSFLATPEDDLSLAAALRSPLFGWSEDDLFRLAHGRKGFLWEALRDCGQTATREILSDLLNQTDFLRPYDLIERMLTRHDGRRLLLARLGAEAEDGIDAFLTQALEFERGNVPSLTGFLTWLETEEVKVKRQADTAGRRIRVMTVHGAKGLEAPIVILPDTAKQRDRGSDDLVLMEDTMCWTMRSGENPAPLEAAIAAAKAIRDAEDARLLYVAMTRAETWLIVAASGDVGDGKCWYDQAETAARAAGAGVHQFRFGAGLRHAHETWPNTGTRAPDEAADAPPLPDWARTAAPTPVRPAAPLTPSGLGGAKALAGEYATLDSDDAMRRGHQLHMLLEHLPHWADAPADVKLQRGHDLLRAGQEDGGATPDVPSLLAESAAVLEAPELAFLFAPGTLAEVELCADLMGQRLNGTVDRLIVSDERVLAVDYKSNAVIPGSPAAVPNGLLRQMAAYEAALRQIYPDRQVEVALLWTRAARLMRLPSALLSSALTRASLDHG</sequence>
<dbReference type="Proteomes" id="UP000198539">
    <property type="component" value="Unassembled WGS sequence"/>
</dbReference>
<evidence type="ECO:0000256" key="4">
    <source>
        <dbReference type="ARBA" id="ARBA00022801"/>
    </source>
</evidence>
<evidence type="ECO:0000256" key="5">
    <source>
        <dbReference type="ARBA" id="ARBA00022806"/>
    </source>
</evidence>
<comment type="catalytic activity">
    <reaction evidence="11">
        <text>Couples ATP hydrolysis with the unwinding of duplex DNA by translocating in the 3'-5' direction.</text>
        <dbReference type="EC" id="5.6.2.4"/>
    </reaction>
</comment>
<dbReference type="InterPro" id="IPR011335">
    <property type="entry name" value="Restrct_endonuc-II-like"/>
</dbReference>
<evidence type="ECO:0000313" key="19">
    <source>
        <dbReference type="EMBL" id="SDW12900.1"/>
    </source>
</evidence>